<feature type="non-terminal residue" evidence="4">
    <location>
        <position position="123"/>
    </location>
</feature>
<keyword evidence="1" id="KW-0813">Transport</keyword>
<dbReference type="PANTHER" id="PTHR42794:SF1">
    <property type="entry name" value="HEMIN IMPORT ATP-BINDING PROTEIN HMUV"/>
    <property type="match status" value="1"/>
</dbReference>
<dbReference type="SUPFAM" id="SSF52540">
    <property type="entry name" value="P-loop containing nucleoside triphosphate hydrolases"/>
    <property type="match status" value="1"/>
</dbReference>
<feature type="non-terminal residue" evidence="4">
    <location>
        <position position="1"/>
    </location>
</feature>
<dbReference type="GO" id="GO:0005524">
    <property type="term" value="F:ATP binding"/>
    <property type="evidence" value="ECO:0007669"/>
    <property type="project" value="UniProtKB-KW"/>
</dbReference>
<keyword evidence="2" id="KW-1278">Translocase</keyword>
<gene>
    <name evidence="4" type="ORF">K0U00_49495</name>
</gene>
<comment type="caution">
    <text evidence="4">The sequence shown here is derived from an EMBL/GenBank/DDBJ whole genome shotgun (WGS) entry which is preliminary data.</text>
</comment>
<dbReference type="PANTHER" id="PTHR42794">
    <property type="entry name" value="HEMIN IMPORT ATP-BINDING PROTEIN HMUV"/>
    <property type="match status" value="1"/>
</dbReference>
<sequence length="123" mass="13191">EAGRMYGIIGPNGVGKSTLLQLLAGVESPTAGKLLLEGIPAERYGRKSLAKWLAVLQQGGLAAVGFTVREVIGMGRYPFQNWMGDEKTDAGPLIDEAISAMGLDELQHRRIDQLSGGERQRVA</sequence>
<evidence type="ECO:0000259" key="3">
    <source>
        <dbReference type="Pfam" id="PF00005"/>
    </source>
</evidence>
<evidence type="ECO:0000313" key="4">
    <source>
        <dbReference type="EMBL" id="MBW7462112.1"/>
    </source>
</evidence>
<organism evidence="4 5">
    <name type="scientific">Paenibacillus sepulcri</name>
    <dbReference type="NCBI Taxonomy" id="359917"/>
    <lineage>
        <taxon>Bacteria</taxon>
        <taxon>Bacillati</taxon>
        <taxon>Bacillota</taxon>
        <taxon>Bacilli</taxon>
        <taxon>Bacillales</taxon>
        <taxon>Paenibacillaceae</taxon>
        <taxon>Paenibacillus</taxon>
    </lineage>
</organism>
<dbReference type="Proteomes" id="UP001519887">
    <property type="component" value="Unassembled WGS sequence"/>
</dbReference>
<dbReference type="Pfam" id="PF00005">
    <property type="entry name" value="ABC_tran"/>
    <property type="match status" value="1"/>
</dbReference>
<evidence type="ECO:0000313" key="5">
    <source>
        <dbReference type="Proteomes" id="UP001519887"/>
    </source>
</evidence>
<dbReference type="EMBL" id="JAHZIK010003593">
    <property type="protein sequence ID" value="MBW7462112.1"/>
    <property type="molecule type" value="Genomic_DNA"/>
</dbReference>
<name>A0ABS7CMC0_9BACL</name>
<feature type="domain" description="ABC transporter" evidence="3">
    <location>
        <begin position="2"/>
        <end position="123"/>
    </location>
</feature>
<evidence type="ECO:0000256" key="2">
    <source>
        <dbReference type="ARBA" id="ARBA00022967"/>
    </source>
</evidence>
<accession>A0ABS7CMC0</accession>
<protein>
    <submittedName>
        <fullName evidence="4">ABC transporter ATP-binding protein</fullName>
    </submittedName>
</protein>
<keyword evidence="5" id="KW-1185">Reference proteome</keyword>
<proteinExistence type="predicted"/>
<reference evidence="4 5" key="1">
    <citation type="submission" date="2021-07" db="EMBL/GenBank/DDBJ databases">
        <title>Paenibacillus radiodurans sp. nov., isolated from the southeastern edge of Tengger Desert.</title>
        <authorList>
            <person name="Zhang G."/>
        </authorList>
    </citation>
    <scope>NUCLEOTIDE SEQUENCE [LARGE SCALE GENOMIC DNA]</scope>
    <source>
        <strain evidence="4 5">CCM 7311</strain>
    </source>
</reference>
<dbReference type="InterPro" id="IPR027417">
    <property type="entry name" value="P-loop_NTPase"/>
</dbReference>
<dbReference type="Gene3D" id="3.40.50.300">
    <property type="entry name" value="P-loop containing nucleotide triphosphate hydrolases"/>
    <property type="match status" value="1"/>
</dbReference>
<keyword evidence="4" id="KW-0547">Nucleotide-binding</keyword>
<evidence type="ECO:0000256" key="1">
    <source>
        <dbReference type="ARBA" id="ARBA00022448"/>
    </source>
</evidence>
<keyword evidence="4" id="KW-0067">ATP-binding</keyword>
<dbReference type="InterPro" id="IPR003439">
    <property type="entry name" value="ABC_transporter-like_ATP-bd"/>
</dbReference>